<evidence type="ECO:0000313" key="2">
    <source>
        <dbReference type="EMBL" id="VVV73180.1"/>
    </source>
</evidence>
<feature type="compositionally biased region" description="Low complexity" evidence="1">
    <location>
        <begin position="88"/>
        <end position="98"/>
    </location>
</feature>
<name>A0A5K0Y6L8_9MAGN</name>
<gene>
    <name evidence="2" type="ORF">NYM_LOCUS6951</name>
</gene>
<sequence length="107" mass="11867">MLLKVTHSDITLLCPRYISGYRGRIGAVLLGVWPEFPLGLIVHRQSTCRGAPCLQLISQERSADKGLSRLPNLTMLLPVMAFHRNRARSSGNRARSNGTSQARLVQN</sequence>
<proteinExistence type="predicted"/>
<accession>A0A5K0Y6L8</accession>
<dbReference type="AlphaFoldDB" id="A0A5K0Y6L8"/>
<evidence type="ECO:0000256" key="1">
    <source>
        <dbReference type="SAM" id="MobiDB-lite"/>
    </source>
</evidence>
<reference evidence="2" key="1">
    <citation type="submission" date="2019-09" db="EMBL/GenBank/DDBJ databases">
        <authorList>
            <person name="Zhang L."/>
        </authorList>
    </citation>
    <scope>NUCLEOTIDE SEQUENCE</scope>
</reference>
<organism evidence="2">
    <name type="scientific">Nymphaea colorata</name>
    <name type="common">pocket water lily</name>
    <dbReference type="NCBI Taxonomy" id="210225"/>
    <lineage>
        <taxon>Eukaryota</taxon>
        <taxon>Viridiplantae</taxon>
        <taxon>Streptophyta</taxon>
        <taxon>Embryophyta</taxon>
        <taxon>Tracheophyta</taxon>
        <taxon>Spermatophyta</taxon>
        <taxon>Magnoliopsida</taxon>
        <taxon>Nymphaeales</taxon>
        <taxon>Nymphaeaceae</taxon>
        <taxon>Nymphaea</taxon>
    </lineage>
</organism>
<feature type="region of interest" description="Disordered" evidence="1">
    <location>
        <begin position="86"/>
        <end position="107"/>
    </location>
</feature>
<protein>
    <submittedName>
        <fullName evidence="2">Uncharacterized protein</fullName>
    </submittedName>
</protein>
<dbReference type="EMBL" id="LR721776">
    <property type="protein sequence ID" value="VVV73180.1"/>
    <property type="molecule type" value="Genomic_DNA"/>
</dbReference>